<evidence type="ECO:0000313" key="2">
    <source>
        <dbReference type="EMBL" id="KAK4200199.1"/>
    </source>
</evidence>
<accession>A0AAN7AV22</accession>
<dbReference type="AlphaFoldDB" id="A0AAN7AV22"/>
<reference evidence="2" key="2">
    <citation type="submission" date="2023-05" db="EMBL/GenBank/DDBJ databases">
        <authorList>
            <consortium name="Lawrence Berkeley National Laboratory"/>
            <person name="Steindorff A."/>
            <person name="Hensen N."/>
            <person name="Bonometti L."/>
            <person name="Westerberg I."/>
            <person name="Brannstrom I.O."/>
            <person name="Guillou S."/>
            <person name="Cros-Aarteil S."/>
            <person name="Calhoun S."/>
            <person name="Haridas S."/>
            <person name="Kuo A."/>
            <person name="Mondo S."/>
            <person name="Pangilinan J."/>
            <person name="Riley R."/>
            <person name="Labutti K."/>
            <person name="Andreopoulos B."/>
            <person name="Lipzen A."/>
            <person name="Chen C."/>
            <person name="Yanf M."/>
            <person name="Daum C."/>
            <person name="Ng V."/>
            <person name="Clum A."/>
            <person name="Ohm R."/>
            <person name="Martin F."/>
            <person name="Silar P."/>
            <person name="Natvig D."/>
            <person name="Lalanne C."/>
            <person name="Gautier V."/>
            <person name="Ament-Velasquez S.L."/>
            <person name="Kruys A."/>
            <person name="Hutchinson M.I."/>
            <person name="Powell A.J."/>
            <person name="Barry K."/>
            <person name="Miller A.N."/>
            <person name="Grigoriev I.V."/>
            <person name="Debuchy R."/>
            <person name="Gladieux P."/>
            <person name="Thoren M.H."/>
            <person name="Johannesson H."/>
        </authorList>
    </citation>
    <scope>NUCLEOTIDE SEQUENCE</scope>
    <source>
        <strain evidence="2">CBS 315.58</strain>
    </source>
</reference>
<comment type="caution">
    <text evidence="2">The sequence shown here is derived from an EMBL/GenBank/DDBJ whole genome shotgun (WGS) entry which is preliminary data.</text>
</comment>
<dbReference type="Proteomes" id="UP001303160">
    <property type="component" value="Unassembled WGS sequence"/>
</dbReference>
<evidence type="ECO:0000256" key="1">
    <source>
        <dbReference type="SAM" id="MobiDB-lite"/>
    </source>
</evidence>
<feature type="region of interest" description="Disordered" evidence="1">
    <location>
        <begin position="43"/>
        <end position="93"/>
    </location>
</feature>
<organism evidence="2 3">
    <name type="scientific">Triangularia verruculosa</name>
    <dbReference type="NCBI Taxonomy" id="2587418"/>
    <lineage>
        <taxon>Eukaryota</taxon>
        <taxon>Fungi</taxon>
        <taxon>Dikarya</taxon>
        <taxon>Ascomycota</taxon>
        <taxon>Pezizomycotina</taxon>
        <taxon>Sordariomycetes</taxon>
        <taxon>Sordariomycetidae</taxon>
        <taxon>Sordariales</taxon>
        <taxon>Podosporaceae</taxon>
        <taxon>Triangularia</taxon>
    </lineage>
</organism>
<dbReference type="EMBL" id="MU863922">
    <property type="protein sequence ID" value="KAK4200199.1"/>
    <property type="molecule type" value="Genomic_DNA"/>
</dbReference>
<name>A0AAN7AV22_9PEZI</name>
<evidence type="ECO:0000313" key="3">
    <source>
        <dbReference type="Proteomes" id="UP001303160"/>
    </source>
</evidence>
<protein>
    <submittedName>
        <fullName evidence="2">Uncharacterized protein</fullName>
    </submittedName>
</protein>
<proteinExistence type="predicted"/>
<feature type="compositionally biased region" description="Basic and acidic residues" evidence="1">
    <location>
        <begin position="74"/>
        <end position="93"/>
    </location>
</feature>
<reference evidence="2" key="1">
    <citation type="journal article" date="2023" name="Mol. Phylogenet. Evol.">
        <title>Genome-scale phylogeny and comparative genomics of the fungal order Sordariales.</title>
        <authorList>
            <person name="Hensen N."/>
            <person name="Bonometti L."/>
            <person name="Westerberg I."/>
            <person name="Brannstrom I.O."/>
            <person name="Guillou S."/>
            <person name="Cros-Aarteil S."/>
            <person name="Calhoun S."/>
            <person name="Haridas S."/>
            <person name="Kuo A."/>
            <person name="Mondo S."/>
            <person name="Pangilinan J."/>
            <person name="Riley R."/>
            <person name="LaButti K."/>
            <person name="Andreopoulos B."/>
            <person name="Lipzen A."/>
            <person name="Chen C."/>
            <person name="Yan M."/>
            <person name="Daum C."/>
            <person name="Ng V."/>
            <person name="Clum A."/>
            <person name="Steindorff A."/>
            <person name="Ohm R.A."/>
            <person name="Martin F."/>
            <person name="Silar P."/>
            <person name="Natvig D.O."/>
            <person name="Lalanne C."/>
            <person name="Gautier V."/>
            <person name="Ament-Velasquez S.L."/>
            <person name="Kruys A."/>
            <person name="Hutchinson M.I."/>
            <person name="Powell A.J."/>
            <person name="Barry K."/>
            <person name="Miller A.N."/>
            <person name="Grigoriev I.V."/>
            <person name="Debuchy R."/>
            <person name="Gladieux P."/>
            <person name="Hiltunen Thoren M."/>
            <person name="Johannesson H."/>
        </authorList>
    </citation>
    <scope>NUCLEOTIDE SEQUENCE</scope>
    <source>
        <strain evidence="2">CBS 315.58</strain>
    </source>
</reference>
<sequence length="145" mass="16418">MSRQWSPMQYQDIAAARALLDLTATAWEDQRAADALILLSKSQRQHTTPASSDAACERNLAPAGESSSASSGLVDHRQAKRTKSERAKERARDITRLGVLQMGDSRCQRCKDFEKFDNRKKRDKEGVQNEFGCYRWHGNRPSTTF</sequence>
<gene>
    <name evidence="2" type="ORF">QBC40DRAFT_254304</name>
</gene>
<keyword evidence="3" id="KW-1185">Reference proteome</keyword>